<evidence type="ECO:0000256" key="1">
    <source>
        <dbReference type="ARBA" id="ARBA00022729"/>
    </source>
</evidence>
<dbReference type="Pfam" id="PF01551">
    <property type="entry name" value="Peptidase_M23"/>
    <property type="match status" value="1"/>
</dbReference>
<organism evidence="3 4">
    <name type="scientific">Sporosarcina contaminans</name>
    <dbReference type="NCBI Taxonomy" id="633403"/>
    <lineage>
        <taxon>Bacteria</taxon>
        <taxon>Bacillati</taxon>
        <taxon>Bacillota</taxon>
        <taxon>Bacilli</taxon>
        <taxon>Bacillales</taxon>
        <taxon>Caryophanaceae</taxon>
        <taxon>Sporosarcina</taxon>
    </lineage>
</organism>
<dbReference type="Proteomes" id="UP001597231">
    <property type="component" value="Unassembled WGS sequence"/>
</dbReference>
<evidence type="ECO:0000313" key="4">
    <source>
        <dbReference type="Proteomes" id="UP001597231"/>
    </source>
</evidence>
<dbReference type="PANTHER" id="PTHR21666">
    <property type="entry name" value="PEPTIDASE-RELATED"/>
    <property type="match status" value="1"/>
</dbReference>
<dbReference type="RefSeq" id="WP_381481592.1">
    <property type="nucleotide sequence ID" value="NZ_JBHTLT010000115.1"/>
</dbReference>
<dbReference type="Gene3D" id="2.70.70.10">
    <property type="entry name" value="Glucose Permease (Domain IIA)"/>
    <property type="match status" value="1"/>
</dbReference>
<proteinExistence type="predicted"/>
<accession>A0ABW3U075</accession>
<evidence type="ECO:0000313" key="3">
    <source>
        <dbReference type="EMBL" id="MFD1206173.1"/>
    </source>
</evidence>
<dbReference type="InterPro" id="IPR016047">
    <property type="entry name" value="M23ase_b-sheet_dom"/>
</dbReference>
<name>A0ABW3U075_9BACL</name>
<dbReference type="EMBL" id="JBHTLT010000115">
    <property type="protein sequence ID" value="MFD1206173.1"/>
    <property type="molecule type" value="Genomic_DNA"/>
</dbReference>
<dbReference type="SUPFAM" id="SSF51261">
    <property type="entry name" value="Duplicated hybrid motif"/>
    <property type="match status" value="1"/>
</dbReference>
<keyword evidence="1" id="KW-0732">Signal</keyword>
<reference evidence="4" key="1">
    <citation type="journal article" date="2019" name="Int. J. Syst. Evol. Microbiol.">
        <title>The Global Catalogue of Microorganisms (GCM) 10K type strain sequencing project: providing services to taxonomists for standard genome sequencing and annotation.</title>
        <authorList>
            <consortium name="The Broad Institute Genomics Platform"/>
            <consortium name="The Broad Institute Genome Sequencing Center for Infectious Disease"/>
            <person name="Wu L."/>
            <person name="Ma J."/>
        </authorList>
    </citation>
    <scope>NUCLEOTIDE SEQUENCE [LARGE SCALE GENOMIC DNA]</scope>
    <source>
        <strain evidence="4">CCUG 53915</strain>
    </source>
</reference>
<dbReference type="CDD" id="cd12797">
    <property type="entry name" value="M23_peptidase"/>
    <property type="match status" value="1"/>
</dbReference>
<gene>
    <name evidence="3" type="ORF">ACFQ38_13830</name>
</gene>
<dbReference type="InterPro" id="IPR050570">
    <property type="entry name" value="Cell_wall_metabolism_enzyme"/>
</dbReference>
<protein>
    <submittedName>
        <fullName evidence="3">M23 family metallopeptidase</fullName>
    </submittedName>
</protein>
<dbReference type="PANTHER" id="PTHR21666:SF289">
    <property type="entry name" value="L-ALA--D-GLU ENDOPEPTIDASE"/>
    <property type="match status" value="1"/>
</dbReference>
<keyword evidence="4" id="KW-1185">Reference proteome</keyword>
<sequence>MSRHCIYISIIIMFVLFFMPSVSSSQELTQEEIYDQRMALYFQFADEIVPWYHLAAIDQYERNIQQVRNDLPKKDGLIAILFSDEYWRGALNPHLKDTDPDSIAFFGGHGVDGNGDGVADFNQPEDVLMTMANHLRQFGPSENEFKAALWQYYKREDTVKQIYTIAQLYEHFETINLDEHTFPIAKGHHYTYRGTWGSSRGWGGRRIHEGTDIFAGYGVPVLSTSYGVIEIMGWNDYGGWRIGIRDNHNTYHYFAHLAYYDKGIKEGDIVEPGTLIGFVGSSGYGKEGTSGKFPPHLHYGMYKYNGRIEWSFDPYPSLRIWERNR</sequence>
<dbReference type="InterPro" id="IPR011055">
    <property type="entry name" value="Dup_hybrid_motif"/>
</dbReference>
<feature type="domain" description="M23ase beta-sheet core" evidence="2">
    <location>
        <begin position="207"/>
        <end position="306"/>
    </location>
</feature>
<comment type="caution">
    <text evidence="3">The sequence shown here is derived from an EMBL/GenBank/DDBJ whole genome shotgun (WGS) entry which is preliminary data.</text>
</comment>
<evidence type="ECO:0000259" key="2">
    <source>
        <dbReference type="Pfam" id="PF01551"/>
    </source>
</evidence>